<dbReference type="OrthoDB" id="5145192at2"/>
<dbReference type="Gene3D" id="3.40.50.1110">
    <property type="entry name" value="SGNH hydrolase"/>
    <property type="match status" value="1"/>
</dbReference>
<accession>A0A5J6PTL0</accession>
<name>A0A5J6PTL0_9NEIS</name>
<sequence length="395" mass="45821">MAKRNIRMKEFEANIEKIHIPTDEYLKKSPSLNKEQAYFQRTDENGFIQSNLFFNEDFKVVIIGDSFVENIFVDESKRIHSIIETRFLNIGKKVKVYNAGVSGATGLGMLNTILNKIVYLKPDLIIYVQPCCDFSALLYKQGYFNDSKFFSNLVPSSEKDTPYFETIENNAKQILNNICLVSKLCEINDIKLSIATCCSISSKRQLKIMNDIIRNNISFGYKLIDLDNIIPKSELYFYDNVHLNWKGSDFLGDILFNHINDNFSIKHSKVEHKKQLIKFENVVFNKLNNSEIIEIKNNSRLSISFKFNNINKDKKGHLFINLKVLYFINGAINHTEIHKIKHPIGYELESSIALHATKTKYDALQIELSVDNHDTPINIDYFYLHHIYENQGDML</sequence>
<reference evidence="1 2" key="1">
    <citation type="submission" date="2018-08" db="EMBL/GenBank/DDBJ databases">
        <title>Neisseria zalophi ATCC BAA-2455 complete genome.</title>
        <authorList>
            <person name="Veseli I.A."/>
            <person name="Buttler R."/>
            <person name="Mascarenhas dos Santos A.C."/>
            <person name="Pombert J.-F."/>
        </authorList>
    </citation>
    <scope>NUCLEOTIDE SEQUENCE [LARGE SCALE GENOMIC DNA]</scope>
    <source>
        <strain evidence="1 2">ATCC BAA-2455</strain>
    </source>
</reference>
<keyword evidence="1" id="KW-0378">Hydrolase</keyword>
<evidence type="ECO:0000313" key="2">
    <source>
        <dbReference type="Proteomes" id="UP000325713"/>
    </source>
</evidence>
<proteinExistence type="predicted"/>
<keyword evidence="2" id="KW-1185">Reference proteome</keyword>
<gene>
    <name evidence="1" type="ORF">D0T92_03210</name>
</gene>
<dbReference type="RefSeq" id="WP_151050152.1">
    <property type="nucleotide sequence ID" value="NZ_CP031700.1"/>
</dbReference>
<evidence type="ECO:0000313" key="1">
    <source>
        <dbReference type="EMBL" id="QEY25644.1"/>
    </source>
</evidence>
<protein>
    <submittedName>
        <fullName evidence="1">SGNH/GDSL hydrolase family protein</fullName>
    </submittedName>
</protein>
<dbReference type="SUPFAM" id="SSF52266">
    <property type="entry name" value="SGNH hydrolase"/>
    <property type="match status" value="1"/>
</dbReference>
<dbReference type="GO" id="GO:0016788">
    <property type="term" value="F:hydrolase activity, acting on ester bonds"/>
    <property type="evidence" value="ECO:0007669"/>
    <property type="project" value="UniProtKB-ARBA"/>
</dbReference>
<dbReference type="EMBL" id="CP031700">
    <property type="protein sequence ID" value="QEY25644.1"/>
    <property type="molecule type" value="Genomic_DNA"/>
</dbReference>
<dbReference type="CDD" id="cd00229">
    <property type="entry name" value="SGNH_hydrolase"/>
    <property type="match status" value="1"/>
</dbReference>
<dbReference type="AlphaFoldDB" id="A0A5J6PTL0"/>
<dbReference type="KEGG" id="nzl:D0T92_03210"/>
<dbReference type="InterPro" id="IPR036514">
    <property type="entry name" value="SGNH_hydro_sf"/>
</dbReference>
<organism evidence="1 2">
    <name type="scientific">Neisseria zalophi</name>
    <dbReference type="NCBI Taxonomy" id="640030"/>
    <lineage>
        <taxon>Bacteria</taxon>
        <taxon>Pseudomonadati</taxon>
        <taxon>Pseudomonadota</taxon>
        <taxon>Betaproteobacteria</taxon>
        <taxon>Neisseriales</taxon>
        <taxon>Neisseriaceae</taxon>
        <taxon>Neisseria</taxon>
    </lineage>
</organism>
<dbReference type="Proteomes" id="UP000325713">
    <property type="component" value="Chromosome"/>
</dbReference>